<dbReference type="InterPro" id="IPR011009">
    <property type="entry name" value="Kinase-like_dom_sf"/>
</dbReference>
<dbReference type="Pfam" id="PF00433">
    <property type="entry name" value="Pkinase_C"/>
    <property type="match status" value="1"/>
</dbReference>
<keyword evidence="4" id="KW-0808">Transferase</keyword>
<dbReference type="SMART" id="SM00133">
    <property type="entry name" value="S_TK_X"/>
    <property type="match status" value="1"/>
</dbReference>
<dbReference type="Gene3D" id="3.30.1520.10">
    <property type="entry name" value="Phox-like domain"/>
    <property type="match status" value="1"/>
</dbReference>
<evidence type="ECO:0000256" key="9">
    <source>
        <dbReference type="RuleBase" id="RU000304"/>
    </source>
</evidence>
<protein>
    <submittedName>
        <fullName evidence="14">Serine/threonine-protein kinase Sgk3 isoform X2</fullName>
    </submittedName>
</protein>
<evidence type="ECO:0000256" key="6">
    <source>
        <dbReference type="ARBA" id="ARBA00022777"/>
    </source>
</evidence>
<feature type="binding site" evidence="8">
    <location>
        <position position="185"/>
    </location>
    <ligand>
        <name>ATP</name>
        <dbReference type="ChEBI" id="CHEBI:30616"/>
    </ligand>
</feature>
<feature type="domain" description="Protein kinase" evidence="11">
    <location>
        <begin position="28"/>
        <end position="369"/>
    </location>
</feature>
<dbReference type="SUPFAM" id="SSF64268">
    <property type="entry name" value="PX domain"/>
    <property type="match status" value="1"/>
</dbReference>
<sequence>MDYKESCPSVSIPSSDEHREKKKRFTVYKVLVSVGRSEWFVFRRYAEFDKLYNTLRKQFPAMALKIPAKRIFGDNFDPDFIKQRRAGLNEFIQNLVRHPELYNHPDVRAFLQMDSPKHQSDPSEDEDERSTQKLHSTSQNINLGPSGNPHAKPTDFDFLKVIGKGSFGKVLLAKRKLDGKFYAVKVLQKKVVLNRKELFFHLQRERSFPEQRARFYAAEIASALGYLHSIKIVYRDLKPENILLDSVGHVVLTDFGLCKEGIAISDTTTTFCGTPEYLAPEVIRKQPYDNTVDWWCLGAVLYEMLYGLPPFYCRDVAEMYDNILHKPLSLRPGVSLTAWSILEELLEKDRQNRLGAKEDFLEIQNHPFFESLSWTDLVQKKIPPPFNPNVAGPDDIRNFDAAFTEETVPYSVCVSSDYSIVNASVLEADDAFVGFSYAPPSEDLFL</sequence>
<dbReference type="PROSITE" id="PS00107">
    <property type="entry name" value="PROTEIN_KINASE_ATP"/>
    <property type="match status" value="1"/>
</dbReference>
<dbReference type="SUPFAM" id="SSF56112">
    <property type="entry name" value="Protein kinase-like (PK-like)"/>
    <property type="match status" value="1"/>
</dbReference>
<dbReference type="InterPro" id="IPR008271">
    <property type="entry name" value="Ser/Thr_kinase_AS"/>
</dbReference>
<evidence type="ECO:0000256" key="1">
    <source>
        <dbReference type="ARBA" id="ARBA00009903"/>
    </source>
</evidence>
<evidence type="ECO:0000259" key="12">
    <source>
        <dbReference type="PROSITE" id="PS50195"/>
    </source>
</evidence>
<dbReference type="GO" id="GO:0005524">
    <property type="term" value="F:ATP binding"/>
    <property type="evidence" value="ECO:0007669"/>
    <property type="project" value="UniProtKB-UniRule"/>
</dbReference>
<dbReference type="InterPro" id="IPR017892">
    <property type="entry name" value="Pkinase_C"/>
</dbReference>
<gene>
    <name evidence="14" type="primary">LOC105081451</name>
</gene>
<keyword evidence="6 14" id="KW-0418">Kinase</keyword>
<evidence type="ECO:0000259" key="13">
    <source>
        <dbReference type="PROSITE" id="PS51285"/>
    </source>
</evidence>
<dbReference type="PANTHER" id="PTHR24351">
    <property type="entry name" value="RIBOSOMAL PROTEIN S6 KINASE"/>
    <property type="match status" value="1"/>
</dbReference>
<dbReference type="RefSeq" id="XP_045363118.1">
    <property type="nucleotide sequence ID" value="XM_045507162.1"/>
</dbReference>
<dbReference type="FunFam" id="1.10.510.10:FF:000065">
    <property type="entry name" value="Non-specific serine/threonine protein kinase"/>
    <property type="match status" value="1"/>
</dbReference>
<name>A0A9W3H9I2_CAMBA</name>
<dbReference type="Gene3D" id="3.30.200.20">
    <property type="entry name" value="Phosphorylase Kinase, domain 1"/>
    <property type="match status" value="1"/>
</dbReference>
<evidence type="ECO:0000256" key="4">
    <source>
        <dbReference type="ARBA" id="ARBA00022679"/>
    </source>
</evidence>
<dbReference type="Gene3D" id="1.10.510.10">
    <property type="entry name" value="Transferase(Phosphotransferase) domain 1"/>
    <property type="match status" value="1"/>
</dbReference>
<dbReference type="Pfam" id="PF00069">
    <property type="entry name" value="Pkinase"/>
    <property type="match status" value="1"/>
</dbReference>
<keyword evidence="3" id="KW-0597">Phosphoprotein</keyword>
<feature type="domain" description="PX" evidence="12">
    <location>
        <begin position="6"/>
        <end position="118"/>
    </location>
</feature>
<dbReference type="InterPro" id="IPR017441">
    <property type="entry name" value="Protein_kinase_ATP_BS"/>
</dbReference>
<dbReference type="InterPro" id="IPR000719">
    <property type="entry name" value="Prot_kinase_dom"/>
</dbReference>
<proteinExistence type="inferred from homology"/>
<evidence type="ECO:0000256" key="10">
    <source>
        <dbReference type="SAM" id="MobiDB-lite"/>
    </source>
</evidence>
<evidence type="ECO:0000313" key="14">
    <source>
        <dbReference type="RefSeq" id="XP_045363118.1"/>
    </source>
</evidence>
<dbReference type="GO" id="GO:0004674">
    <property type="term" value="F:protein serine/threonine kinase activity"/>
    <property type="evidence" value="ECO:0007669"/>
    <property type="project" value="UniProtKB-KW"/>
</dbReference>
<comment type="similarity">
    <text evidence="1">Belongs to the protein kinase superfamily. AGC Ser/Thr protein kinase family.</text>
</comment>
<evidence type="ECO:0000259" key="11">
    <source>
        <dbReference type="PROSITE" id="PS50011"/>
    </source>
</evidence>
<dbReference type="AlphaFoldDB" id="A0A9W3H9I2"/>
<keyword evidence="5 8" id="KW-0547">Nucleotide-binding</keyword>
<dbReference type="SMART" id="SM00312">
    <property type="entry name" value="PX"/>
    <property type="match status" value="1"/>
</dbReference>
<evidence type="ECO:0000256" key="5">
    <source>
        <dbReference type="ARBA" id="ARBA00022741"/>
    </source>
</evidence>
<organism evidence="14">
    <name type="scientific">Camelus bactrianus</name>
    <name type="common">Bactrian camel</name>
    <dbReference type="NCBI Taxonomy" id="9837"/>
    <lineage>
        <taxon>Eukaryota</taxon>
        <taxon>Metazoa</taxon>
        <taxon>Chordata</taxon>
        <taxon>Craniata</taxon>
        <taxon>Vertebrata</taxon>
        <taxon>Euteleostomi</taxon>
        <taxon>Mammalia</taxon>
        <taxon>Eutheria</taxon>
        <taxon>Laurasiatheria</taxon>
        <taxon>Artiodactyla</taxon>
        <taxon>Tylopoda</taxon>
        <taxon>Camelidae</taxon>
        <taxon>Camelus</taxon>
    </lineage>
</organism>
<dbReference type="FunFam" id="3.30.1520.10:FF:000018">
    <property type="entry name" value="Non-specific serine/threonine protein kinase"/>
    <property type="match status" value="1"/>
</dbReference>
<evidence type="ECO:0000256" key="3">
    <source>
        <dbReference type="ARBA" id="ARBA00022553"/>
    </source>
</evidence>
<dbReference type="Pfam" id="PF00787">
    <property type="entry name" value="PX"/>
    <property type="match status" value="1"/>
</dbReference>
<keyword evidence="7 8" id="KW-0067">ATP-binding</keyword>
<dbReference type="PROSITE" id="PS00108">
    <property type="entry name" value="PROTEIN_KINASE_ST"/>
    <property type="match status" value="1"/>
</dbReference>
<reference evidence="14" key="1">
    <citation type="submission" date="2025-08" db="UniProtKB">
        <authorList>
            <consortium name="RefSeq"/>
        </authorList>
    </citation>
    <scope>IDENTIFICATION</scope>
    <source>
        <tissue evidence="14">Blood</tissue>
    </source>
</reference>
<dbReference type="CDD" id="cd06870">
    <property type="entry name" value="PX_CISK"/>
    <property type="match status" value="1"/>
</dbReference>
<dbReference type="InterPro" id="IPR036871">
    <property type="entry name" value="PX_dom_sf"/>
</dbReference>
<feature type="compositionally biased region" description="Polar residues" evidence="10">
    <location>
        <begin position="133"/>
        <end position="145"/>
    </location>
</feature>
<dbReference type="GO" id="GO:0035091">
    <property type="term" value="F:phosphatidylinositol binding"/>
    <property type="evidence" value="ECO:0007669"/>
    <property type="project" value="InterPro"/>
</dbReference>
<keyword evidence="2 9" id="KW-0723">Serine/threonine-protein kinase</keyword>
<dbReference type="InterPro" id="IPR001683">
    <property type="entry name" value="PX_dom"/>
</dbReference>
<dbReference type="InterPro" id="IPR037900">
    <property type="entry name" value="CISK_PX"/>
</dbReference>
<dbReference type="PROSITE" id="PS51285">
    <property type="entry name" value="AGC_KINASE_CTER"/>
    <property type="match status" value="1"/>
</dbReference>
<evidence type="ECO:0000256" key="7">
    <source>
        <dbReference type="ARBA" id="ARBA00022840"/>
    </source>
</evidence>
<dbReference type="PROSITE" id="PS50011">
    <property type="entry name" value="PROTEIN_KINASE_DOM"/>
    <property type="match status" value="1"/>
</dbReference>
<dbReference type="PROSITE" id="PS50195">
    <property type="entry name" value="PX"/>
    <property type="match status" value="1"/>
</dbReference>
<dbReference type="SMART" id="SM00220">
    <property type="entry name" value="S_TKc"/>
    <property type="match status" value="1"/>
</dbReference>
<dbReference type="InterPro" id="IPR000961">
    <property type="entry name" value="AGC-kinase_C"/>
</dbReference>
<feature type="domain" description="AGC-kinase C-terminal" evidence="13">
    <location>
        <begin position="370"/>
        <end position="446"/>
    </location>
</feature>
<feature type="region of interest" description="Disordered" evidence="10">
    <location>
        <begin position="115"/>
        <end position="150"/>
    </location>
</feature>
<dbReference type="CTD" id="23678"/>
<evidence type="ECO:0000256" key="8">
    <source>
        <dbReference type="PROSITE-ProRule" id="PRU10141"/>
    </source>
</evidence>
<evidence type="ECO:0000256" key="2">
    <source>
        <dbReference type="ARBA" id="ARBA00022527"/>
    </source>
</evidence>
<accession>A0A9W3H9I2</accession>